<dbReference type="Proteomes" id="UP001197328">
    <property type="component" value="Unassembled WGS sequence"/>
</dbReference>
<feature type="compositionally biased region" description="Basic and acidic residues" evidence="1">
    <location>
        <begin position="101"/>
        <end position="110"/>
    </location>
</feature>
<feature type="region of interest" description="Disordered" evidence="1">
    <location>
        <begin position="350"/>
        <end position="464"/>
    </location>
</feature>
<evidence type="ECO:0000313" key="2">
    <source>
        <dbReference type="EMBL" id="KAG7850501.1"/>
    </source>
</evidence>
<proteinExistence type="predicted"/>
<name>A0ABQ7RZJ5_PICAN</name>
<feature type="compositionally biased region" description="Basic and acidic residues" evidence="1">
    <location>
        <begin position="216"/>
        <end position="225"/>
    </location>
</feature>
<comment type="caution">
    <text evidence="2">The sequence shown here is derived from an EMBL/GenBank/DDBJ whole genome shotgun (WGS) entry which is preliminary data.</text>
</comment>
<gene>
    <name evidence="2" type="ORF">KL940_002061</name>
</gene>
<keyword evidence="3" id="KW-1185">Reference proteome</keyword>
<feature type="region of interest" description="Disordered" evidence="1">
    <location>
        <begin position="1"/>
        <end position="185"/>
    </location>
</feature>
<feature type="compositionally biased region" description="Basic and acidic residues" evidence="1">
    <location>
        <begin position="77"/>
        <end position="87"/>
    </location>
</feature>
<evidence type="ECO:0000256" key="1">
    <source>
        <dbReference type="SAM" id="MobiDB-lite"/>
    </source>
</evidence>
<dbReference type="EMBL" id="JAHLVD010000004">
    <property type="protein sequence ID" value="KAG7850501.1"/>
    <property type="molecule type" value="Genomic_DNA"/>
</dbReference>
<organism evidence="2 3">
    <name type="scientific">Pichia angusta</name>
    <name type="common">Yeast</name>
    <name type="synonym">Hansenula polymorpha</name>
    <dbReference type="NCBI Taxonomy" id="870730"/>
    <lineage>
        <taxon>Eukaryota</taxon>
        <taxon>Fungi</taxon>
        <taxon>Dikarya</taxon>
        <taxon>Ascomycota</taxon>
        <taxon>Saccharomycotina</taxon>
        <taxon>Pichiomycetes</taxon>
        <taxon>Pichiales</taxon>
        <taxon>Pichiaceae</taxon>
        <taxon>Ogataea</taxon>
    </lineage>
</organism>
<feature type="compositionally biased region" description="Basic and acidic residues" evidence="1">
    <location>
        <begin position="449"/>
        <end position="464"/>
    </location>
</feature>
<sequence>MNSSLVPLSPTGVPDEREEQHGSHHQNGVVHVFLGDRHVVREDEDDGNEDGPHTGVEHDRLGELAQAERTRRHTHFFRVDHEEENHQHVRPVGGDGADGENGVHGDRGAEVDQGQQRVDESDHPQTSERHTGGLVDVVPERRERNAAVSGERPERSADGADGDGAAEPEHDEAQRQVRGGSLSAHRVVKHLDDRLAGRGVENRVEVVAHAQRVDDVEDPAKERGHGQGGRNGQRRGVRGVADLLGHSGRGVVARHDPRHVQKAKQERPAVVRPARAVDDLGEDVLLRINFWALDQHGDHERDDRADVHKTVVLGDSGEHGRRQRVDEAVRDDHGDRRAGDVAGRRHVLVVGSHGNGLQQQRGSSEIGRARSSHGPDEVQPSVNPADKRHVFLRHDVGDHIVHSTAGRETRGDMGDRVSNGQAAKHADKPRPRRSGRAAGPQRIQIGDGDGSHEPRDRQGERKRCQERVASVELLLVAEMGQLGGVGVQSHSWRHCCVQIGFFQVFGHVWNLRAEEGQRYL</sequence>
<feature type="region of interest" description="Disordered" evidence="1">
    <location>
        <begin position="216"/>
        <end position="235"/>
    </location>
</feature>
<feature type="compositionally biased region" description="Basic and acidic residues" evidence="1">
    <location>
        <begin position="385"/>
        <end position="415"/>
    </location>
</feature>
<protein>
    <submittedName>
        <fullName evidence="2">Uncharacterized protein</fullName>
    </submittedName>
</protein>
<feature type="compositionally biased region" description="Basic and acidic residues" evidence="1">
    <location>
        <begin position="138"/>
        <end position="158"/>
    </location>
</feature>
<accession>A0ABQ7RZJ5</accession>
<feature type="compositionally biased region" description="Basic and acidic residues" evidence="1">
    <location>
        <begin position="117"/>
        <end position="131"/>
    </location>
</feature>
<reference evidence="2 3" key="1">
    <citation type="journal article" date="2021" name="G3 (Bethesda)">
        <title>Genomic diversity, chromosomal rearrangements, and interspecies hybridization in the ogataea polymorpha species complex.</title>
        <authorList>
            <person name="Hanson S.J."/>
            <person name="Cinneide E.O."/>
            <person name="Salzberg L.I."/>
            <person name="Wolfe K.H."/>
            <person name="McGowan J."/>
            <person name="Fitzpatrick D.A."/>
            <person name="Matlin K."/>
        </authorList>
    </citation>
    <scope>NUCLEOTIDE SEQUENCE [LARGE SCALE GENOMIC DNA]</scope>
    <source>
        <strain evidence="2">51-138</strain>
    </source>
</reference>
<evidence type="ECO:0000313" key="3">
    <source>
        <dbReference type="Proteomes" id="UP001197328"/>
    </source>
</evidence>
<feature type="compositionally biased region" description="Basic and acidic residues" evidence="1">
    <location>
        <begin position="50"/>
        <end position="69"/>
    </location>
</feature>